<feature type="transmembrane region" description="Helical" evidence="9">
    <location>
        <begin position="119"/>
        <end position="142"/>
    </location>
</feature>
<dbReference type="RefSeq" id="XP_040688226.1">
    <property type="nucleotide sequence ID" value="XM_040835806.1"/>
</dbReference>
<feature type="transmembrane region" description="Helical" evidence="9">
    <location>
        <begin position="40"/>
        <end position="60"/>
    </location>
</feature>
<comment type="similarity">
    <text evidence="8">Belongs to the ABC transporter superfamily. ABCB family. Heavy Metal importer (TC 3.A.1.210) subfamily.</text>
</comment>
<dbReference type="STRING" id="1073089.A0A1L9RHZ0"/>
<evidence type="ECO:0000256" key="8">
    <source>
        <dbReference type="ARBA" id="ARBA00024363"/>
    </source>
</evidence>
<dbReference type="SUPFAM" id="SSF90123">
    <property type="entry name" value="ABC transporter transmembrane region"/>
    <property type="match status" value="1"/>
</dbReference>
<dbReference type="PROSITE" id="PS50929">
    <property type="entry name" value="ABC_TM1F"/>
    <property type="match status" value="1"/>
</dbReference>
<dbReference type="EMBL" id="KV878213">
    <property type="protein sequence ID" value="OJJ34550.1"/>
    <property type="molecule type" value="Genomic_DNA"/>
</dbReference>
<dbReference type="InterPro" id="IPR003439">
    <property type="entry name" value="ABC_transporter-like_ATP-bd"/>
</dbReference>
<evidence type="ECO:0000256" key="3">
    <source>
        <dbReference type="ARBA" id="ARBA00022692"/>
    </source>
</evidence>
<evidence type="ECO:0000259" key="10">
    <source>
        <dbReference type="PROSITE" id="PS50893"/>
    </source>
</evidence>
<gene>
    <name evidence="12" type="ORF">ASPWEDRAFT_42541</name>
</gene>
<dbReference type="InterPro" id="IPR011527">
    <property type="entry name" value="ABC1_TM_dom"/>
</dbReference>
<evidence type="ECO:0000256" key="9">
    <source>
        <dbReference type="SAM" id="Phobius"/>
    </source>
</evidence>
<keyword evidence="4" id="KW-0547">Nucleotide-binding</keyword>
<dbReference type="FunFam" id="3.40.50.300:FF:000287">
    <property type="entry name" value="Multidrug ABC transporter ATP-binding protein"/>
    <property type="match status" value="1"/>
</dbReference>
<dbReference type="PANTHER" id="PTHR24221:SF503">
    <property type="entry name" value="MITOCHONDRIAL POTASSIUM CHANNEL ATP-BINDING SUBUNIT"/>
    <property type="match status" value="1"/>
</dbReference>
<evidence type="ECO:0000313" key="12">
    <source>
        <dbReference type="EMBL" id="OJJ34550.1"/>
    </source>
</evidence>
<dbReference type="InterPro" id="IPR017871">
    <property type="entry name" value="ABC_transporter-like_CS"/>
</dbReference>
<keyword evidence="2" id="KW-0813">Transport</keyword>
<dbReference type="VEuPathDB" id="FungiDB:ASPWEDRAFT_42541"/>
<evidence type="ECO:0000256" key="6">
    <source>
        <dbReference type="ARBA" id="ARBA00022989"/>
    </source>
</evidence>
<dbReference type="InterPro" id="IPR003593">
    <property type="entry name" value="AAA+_ATPase"/>
</dbReference>
<dbReference type="Gene3D" id="1.20.1560.10">
    <property type="entry name" value="ABC transporter type 1, transmembrane domain"/>
    <property type="match status" value="1"/>
</dbReference>
<reference evidence="13" key="1">
    <citation type="journal article" date="2017" name="Genome Biol.">
        <title>Comparative genomics reveals high biological diversity and specific adaptations in the industrially and medically important fungal genus Aspergillus.</title>
        <authorList>
            <person name="de Vries R.P."/>
            <person name="Riley R."/>
            <person name="Wiebenga A."/>
            <person name="Aguilar-Osorio G."/>
            <person name="Amillis S."/>
            <person name="Uchima C.A."/>
            <person name="Anderluh G."/>
            <person name="Asadollahi M."/>
            <person name="Askin M."/>
            <person name="Barry K."/>
            <person name="Battaglia E."/>
            <person name="Bayram O."/>
            <person name="Benocci T."/>
            <person name="Braus-Stromeyer S.A."/>
            <person name="Caldana C."/>
            <person name="Canovas D."/>
            <person name="Cerqueira G.C."/>
            <person name="Chen F."/>
            <person name="Chen W."/>
            <person name="Choi C."/>
            <person name="Clum A."/>
            <person name="Dos Santos R.A."/>
            <person name="Damasio A.R."/>
            <person name="Diallinas G."/>
            <person name="Emri T."/>
            <person name="Fekete E."/>
            <person name="Flipphi M."/>
            <person name="Freyberg S."/>
            <person name="Gallo A."/>
            <person name="Gournas C."/>
            <person name="Habgood R."/>
            <person name="Hainaut M."/>
            <person name="Harispe M.L."/>
            <person name="Henrissat B."/>
            <person name="Hilden K.S."/>
            <person name="Hope R."/>
            <person name="Hossain A."/>
            <person name="Karabika E."/>
            <person name="Karaffa L."/>
            <person name="Karanyi Z."/>
            <person name="Krasevec N."/>
            <person name="Kuo A."/>
            <person name="Kusch H."/>
            <person name="LaButti K."/>
            <person name="Lagendijk E.L."/>
            <person name="Lapidus A."/>
            <person name="Levasseur A."/>
            <person name="Lindquist E."/>
            <person name="Lipzen A."/>
            <person name="Logrieco A.F."/>
            <person name="MacCabe A."/>
            <person name="Maekelae M.R."/>
            <person name="Malavazi I."/>
            <person name="Melin P."/>
            <person name="Meyer V."/>
            <person name="Mielnichuk N."/>
            <person name="Miskei M."/>
            <person name="Molnar A.P."/>
            <person name="Mule G."/>
            <person name="Ngan C.Y."/>
            <person name="Orejas M."/>
            <person name="Orosz E."/>
            <person name="Ouedraogo J.P."/>
            <person name="Overkamp K.M."/>
            <person name="Park H.-S."/>
            <person name="Perrone G."/>
            <person name="Piumi F."/>
            <person name="Punt P.J."/>
            <person name="Ram A.F."/>
            <person name="Ramon A."/>
            <person name="Rauscher S."/>
            <person name="Record E."/>
            <person name="Riano-Pachon D.M."/>
            <person name="Robert V."/>
            <person name="Roehrig J."/>
            <person name="Ruller R."/>
            <person name="Salamov A."/>
            <person name="Salih N.S."/>
            <person name="Samson R.A."/>
            <person name="Sandor E."/>
            <person name="Sanguinetti M."/>
            <person name="Schuetze T."/>
            <person name="Sepcic K."/>
            <person name="Shelest E."/>
            <person name="Sherlock G."/>
            <person name="Sophianopoulou V."/>
            <person name="Squina F.M."/>
            <person name="Sun H."/>
            <person name="Susca A."/>
            <person name="Todd R.B."/>
            <person name="Tsang A."/>
            <person name="Unkles S.E."/>
            <person name="van de Wiele N."/>
            <person name="van Rossen-Uffink D."/>
            <person name="Oliveira J.V."/>
            <person name="Vesth T.C."/>
            <person name="Visser J."/>
            <person name="Yu J.-H."/>
            <person name="Zhou M."/>
            <person name="Andersen M.R."/>
            <person name="Archer D.B."/>
            <person name="Baker S.E."/>
            <person name="Benoit I."/>
            <person name="Brakhage A.A."/>
            <person name="Braus G.H."/>
            <person name="Fischer R."/>
            <person name="Frisvad J.C."/>
            <person name="Goldman G.H."/>
            <person name="Houbraken J."/>
            <person name="Oakley B."/>
            <person name="Pocsi I."/>
            <person name="Scazzocchio C."/>
            <person name="Seiboth B."/>
            <person name="vanKuyk P.A."/>
            <person name="Wortman J."/>
            <person name="Dyer P.S."/>
            <person name="Grigoriev I.V."/>
        </authorList>
    </citation>
    <scope>NUCLEOTIDE SEQUENCE [LARGE SCALE GENOMIC DNA]</scope>
    <source>
        <strain evidence="13">DTO 134E9</strain>
    </source>
</reference>
<dbReference type="CDD" id="cd18583">
    <property type="entry name" value="ABC_6TM_HMT1"/>
    <property type="match status" value="1"/>
</dbReference>
<feature type="domain" description="ABC transmembrane type-1" evidence="11">
    <location>
        <begin position="228"/>
        <end position="489"/>
    </location>
</feature>
<keyword evidence="5" id="KW-0067">ATP-binding</keyword>
<dbReference type="GO" id="GO:0016887">
    <property type="term" value="F:ATP hydrolysis activity"/>
    <property type="evidence" value="ECO:0007669"/>
    <property type="project" value="InterPro"/>
</dbReference>
<protein>
    <recommendedName>
        <fullName evidence="14">ABC transporter domain-containing protein</fullName>
    </recommendedName>
</protein>
<evidence type="ECO:0000256" key="1">
    <source>
        <dbReference type="ARBA" id="ARBA00004141"/>
    </source>
</evidence>
<feature type="transmembrane region" description="Helical" evidence="9">
    <location>
        <begin position="368"/>
        <end position="389"/>
    </location>
</feature>
<dbReference type="GeneID" id="63751654"/>
<comment type="subcellular location">
    <subcellularLocation>
        <location evidence="1">Membrane</location>
        <topology evidence="1">Multi-pass membrane protein</topology>
    </subcellularLocation>
</comment>
<evidence type="ECO:0000256" key="4">
    <source>
        <dbReference type="ARBA" id="ARBA00022741"/>
    </source>
</evidence>
<evidence type="ECO:0000259" key="11">
    <source>
        <dbReference type="PROSITE" id="PS50929"/>
    </source>
</evidence>
<dbReference type="InterPro" id="IPR039421">
    <property type="entry name" value="Type_1_exporter"/>
</dbReference>
<dbReference type="PROSITE" id="PS50893">
    <property type="entry name" value="ABC_TRANSPORTER_2"/>
    <property type="match status" value="1"/>
</dbReference>
<name>A0A1L9RHZ0_ASPWE</name>
<feature type="transmembrane region" description="Helical" evidence="9">
    <location>
        <begin position="6"/>
        <end position="28"/>
    </location>
</feature>
<keyword evidence="3 9" id="KW-0812">Transmembrane</keyword>
<evidence type="ECO:0000256" key="5">
    <source>
        <dbReference type="ARBA" id="ARBA00022840"/>
    </source>
</evidence>
<organism evidence="12 13">
    <name type="scientific">Aspergillus wentii DTO 134E9</name>
    <dbReference type="NCBI Taxonomy" id="1073089"/>
    <lineage>
        <taxon>Eukaryota</taxon>
        <taxon>Fungi</taxon>
        <taxon>Dikarya</taxon>
        <taxon>Ascomycota</taxon>
        <taxon>Pezizomycotina</taxon>
        <taxon>Eurotiomycetes</taxon>
        <taxon>Eurotiomycetidae</taxon>
        <taxon>Eurotiales</taxon>
        <taxon>Aspergillaceae</taxon>
        <taxon>Aspergillus</taxon>
        <taxon>Aspergillus subgen. Cremei</taxon>
    </lineage>
</organism>
<evidence type="ECO:0008006" key="14">
    <source>
        <dbReference type="Google" id="ProtNLM"/>
    </source>
</evidence>
<dbReference type="InterPro" id="IPR027417">
    <property type="entry name" value="P-loop_NTPase"/>
</dbReference>
<dbReference type="SUPFAM" id="SSF52540">
    <property type="entry name" value="P-loop containing nucleoside triphosphate hydrolases"/>
    <property type="match status" value="1"/>
</dbReference>
<dbReference type="InterPro" id="IPR036640">
    <property type="entry name" value="ABC1_TM_sf"/>
</dbReference>
<dbReference type="GO" id="GO:0140359">
    <property type="term" value="F:ABC-type transporter activity"/>
    <property type="evidence" value="ECO:0007669"/>
    <property type="project" value="InterPro"/>
</dbReference>
<dbReference type="OrthoDB" id="6500128at2759"/>
<proteinExistence type="inferred from homology"/>
<keyword evidence="13" id="KW-1185">Reference proteome</keyword>
<accession>A0A1L9RHZ0</accession>
<dbReference type="Pfam" id="PF00664">
    <property type="entry name" value="ABC_membrane"/>
    <property type="match status" value="1"/>
</dbReference>
<feature type="transmembrane region" description="Helical" evidence="9">
    <location>
        <begin position="95"/>
        <end position="113"/>
    </location>
</feature>
<keyword evidence="6 9" id="KW-1133">Transmembrane helix</keyword>
<dbReference type="GO" id="GO:0005524">
    <property type="term" value="F:ATP binding"/>
    <property type="evidence" value="ECO:0007669"/>
    <property type="project" value="UniProtKB-KW"/>
</dbReference>
<keyword evidence="7 9" id="KW-0472">Membrane</keyword>
<dbReference type="PROSITE" id="PS00211">
    <property type="entry name" value="ABC_TRANSPORTER_1"/>
    <property type="match status" value="1"/>
</dbReference>
<dbReference type="SMART" id="SM00382">
    <property type="entry name" value="AAA"/>
    <property type="match status" value="1"/>
</dbReference>
<dbReference type="Gene3D" id="3.40.50.300">
    <property type="entry name" value="P-loop containing nucleotide triphosphate hydrolases"/>
    <property type="match status" value="1"/>
</dbReference>
<evidence type="ECO:0000313" key="13">
    <source>
        <dbReference type="Proteomes" id="UP000184383"/>
    </source>
</evidence>
<dbReference type="GO" id="GO:0016020">
    <property type="term" value="C:membrane"/>
    <property type="evidence" value="ECO:0007669"/>
    <property type="project" value="UniProtKB-SubCell"/>
</dbReference>
<evidence type="ECO:0000256" key="2">
    <source>
        <dbReference type="ARBA" id="ARBA00022448"/>
    </source>
</evidence>
<evidence type="ECO:0000256" key="7">
    <source>
        <dbReference type="ARBA" id="ARBA00023136"/>
    </source>
</evidence>
<dbReference type="PANTHER" id="PTHR24221">
    <property type="entry name" value="ATP-BINDING CASSETTE SUB-FAMILY B"/>
    <property type="match status" value="1"/>
</dbReference>
<feature type="domain" description="ABC transporter" evidence="10">
    <location>
        <begin position="543"/>
        <end position="777"/>
    </location>
</feature>
<feature type="transmembrane region" description="Helical" evidence="9">
    <location>
        <begin position="452"/>
        <end position="471"/>
    </location>
</feature>
<sequence>MAILQAFHYGCALTASLYLLISTVLNIGRVKQSESNKIKPHILPTTLIIISYLVAGTIEIIRNGFVDSQSDLFHAILLVLVWSSVRILKCLWYELLVISIINIAFDAPLLALSRRSQTVPQLVCLALRLSLFLYFAVISIYASSKPTANSEESESLLGNGAASYDTVPAIPDHDDESDSESDDDHDIKQARAKRLQETGSWFAYVKDFSIFLPYLIPRKDKKVQLSILVSLVCVAAGRALNILVPRQLGIVTDDILANEAPFKALGIWVVLDLIRNDAGLGLILALVTIPIKQFSYRQITNAAFSHVLNLSMDFHSQRDSAEVMKAVEQGESLTNLLETAVNEILPTIADLVIASGMLYWKFNAYASLAMVVASIAYITVEVITSNWNIGTRRQLTKAQRDETRVMHQAIQGWQTVSYFNRFFFERSRFSKSVDAQLKASRRFGQRDAYGKAILEVMVPLTFFVLACLVVFEISQGRSSPGDFVFFLQYWDTLIYPIMYLSAEYRWLMSQLVDAERLLLLLQTKSSVTDQEGAKDLGSVDGHVSFNHVHFSYDPRKPTVTDVNITASPGETVALVGMTGSGKSSILKLLLRFYDVSSGRVEIDGHDVRGVTLSSLREAIGVVPQDPLLFNASIMENLRYAKPSASDEEIFTACRAAAIHDRILTFPDRYETKVGEQGVKLSGGELQRIAIARVFLKDSPILLLDEATSAVDTNTESEIQAALDRLRTKRTTFVIAHRLSTVVSADQILVLDEGRIVERGTHEELLARGGKYQSLWARQSGNSLVMEEQDDLIET</sequence>
<dbReference type="Pfam" id="PF00005">
    <property type="entry name" value="ABC_tran"/>
    <property type="match status" value="1"/>
</dbReference>
<dbReference type="Proteomes" id="UP000184383">
    <property type="component" value="Unassembled WGS sequence"/>
</dbReference>
<dbReference type="AlphaFoldDB" id="A0A1L9RHZ0"/>